<dbReference type="PANTHER" id="PTHR30466:SF11">
    <property type="entry name" value="FLAVIN-DEPENDENT MONOOXYGENASE, REDUCTASE SUBUNIT HSAB"/>
    <property type="match status" value="1"/>
</dbReference>
<accession>K0Q414</accession>
<evidence type="ECO:0000313" key="4">
    <source>
        <dbReference type="EMBL" id="CCM79192.1"/>
    </source>
</evidence>
<evidence type="ECO:0000313" key="5">
    <source>
        <dbReference type="Proteomes" id="UP000009319"/>
    </source>
</evidence>
<dbReference type="HOGENOM" id="CLU_059021_2_1_5"/>
<comment type="caution">
    <text evidence="4">The sequence shown here is derived from an EMBL/GenBank/DDBJ whole genome shotgun (WGS) entry which is preliminary data.</text>
</comment>
<dbReference type="InterPro" id="IPR002563">
    <property type="entry name" value="Flavin_Rdtase-like_dom"/>
</dbReference>
<keyword evidence="5" id="KW-1185">Reference proteome</keyword>
<comment type="similarity">
    <text evidence="1">Belongs to the non-flavoprotein flavin reductase family.</text>
</comment>
<keyword evidence="2" id="KW-0560">Oxidoreductase</keyword>
<dbReference type="SUPFAM" id="SSF50475">
    <property type="entry name" value="FMN-binding split barrel"/>
    <property type="match status" value="1"/>
</dbReference>
<feature type="domain" description="Flavin reductase like" evidence="3">
    <location>
        <begin position="19"/>
        <end position="166"/>
    </location>
</feature>
<name>K0Q414_9HYPH</name>
<dbReference type="RefSeq" id="WP_007536249.1">
    <property type="nucleotide sequence ID" value="NZ_HF536773.1"/>
</dbReference>
<sequence>MDTLSMRPLVDQSAFKLSMRQLAGAVSVITVGEHDDRTGFTATSVSSLSADVPSLIVSVNRASSSWPAMEKYRRFCVNVLASDQEHVAKSFAGLGGRRGAERYADAHWYCLATGMAALRDALTVLDCELEKVLNHHSHAILIGRVCAIEIREDVEPLLYWRGGYRRLSGEVQTDHTQI</sequence>
<dbReference type="eggNOG" id="COG1853">
    <property type="taxonomic scope" value="Bacteria"/>
</dbReference>
<dbReference type="GO" id="GO:0010181">
    <property type="term" value="F:FMN binding"/>
    <property type="evidence" value="ECO:0007669"/>
    <property type="project" value="InterPro"/>
</dbReference>
<dbReference type="STRING" id="1211777.BN77_p10443"/>
<organism evidence="4 5">
    <name type="scientific">Rhizobium mesoamericanum STM3625</name>
    <dbReference type="NCBI Taxonomy" id="1211777"/>
    <lineage>
        <taxon>Bacteria</taxon>
        <taxon>Pseudomonadati</taxon>
        <taxon>Pseudomonadota</taxon>
        <taxon>Alphaproteobacteria</taxon>
        <taxon>Hyphomicrobiales</taxon>
        <taxon>Rhizobiaceae</taxon>
        <taxon>Rhizobium/Agrobacterium group</taxon>
        <taxon>Rhizobium</taxon>
    </lineage>
</organism>
<evidence type="ECO:0000256" key="1">
    <source>
        <dbReference type="ARBA" id="ARBA00008898"/>
    </source>
</evidence>
<dbReference type="Proteomes" id="UP000009319">
    <property type="component" value="Unassembled WGS sequence"/>
</dbReference>
<dbReference type="InterPro" id="IPR050268">
    <property type="entry name" value="NADH-dep_flavin_reductase"/>
</dbReference>
<dbReference type="PANTHER" id="PTHR30466">
    <property type="entry name" value="FLAVIN REDUCTASE"/>
    <property type="match status" value="1"/>
</dbReference>
<dbReference type="GO" id="GO:0042602">
    <property type="term" value="F:riboflavin reductase (NADPH) activity"/>
    <property type="evidence" value="ECO:0007669"/>
    <property type="project" value="TreeGrafter"/>
</dbReference>
<proteinExistence type="inferred from homology"/>
<evidence type="ECO:0000259" key="3">
    <source>
        <dbReference type="SMART" id="SM00903"/>
    </source>
</evidence>
<dbReference type="SMART" id="SM00903">
    <property type="entry name" value="Flavin_Reduct"/>
    <property type="match status" value="1"/>
</dbReference>
<dbReference type="InterPro" id="IPR012349">
    <property type="entry name" value="Split_barrel_FMN-bd"/>
</dbReference>
<dbReference type="AlphaFoldDB" id="K0Q414"/>
<reference evidence="4 5" key="1">
    <citation type="journal article" date="2013" name="Genome Announc.">
        <title>Draft Genome Sequence of Rhizobium mesoamericanum STM3625, a Nitrogen-Fixing Symbiont of Mimosa pudica Isolated in French Guiana (South America).</title>
        <authorList>
            <person name="Moulin L."/>
            <person name="Mornico D."/>
            <person name="Melkonian R."/>
            <person name="Klonowska A."/>
        </authorList>
    </citation>
    <scope>NUCLEOTIDE SEQUENCE [LARGE SCALE GENOMIC DNA]</scope>
    <source>
        <strain evidence="4 5">STM3625</strain>
    </source>
</reference>
<dbReference type="Gene3D" id="2.30.110.10">
    <property type="entry name" value="Electron Transport, Fmn-binding Protein, Chain A"/>
    <property type="match status" value="1"/>
</dbReference>
<evidence type="ECO:0000256" key="2">
    <source>
        <dbReference type="ARBA" id="ARBA00023002"/>
    </source>
</evidence>
<dbReference type="Pfam" id="PF01613">
    <property type="entry name" value="Flavin_Reduct"/>
    <property type="match status" value="1"/>
</dbReference>
<protein>
    <submittedName>
        <fullName evidence="4">Putative NAD(P)H-flavin oxidoreductase containing a FMN-binding domain</fullName>
    </submittedName>
</protein>
<dbReference type="EMBL" id="CANI01000043">
    <property type="protein sequence ID" value="CCM79192.1"/>
    <property type="molecule type" value="Genomic_DNA"/>
</dbReference>
<gene>
    <name evidence="4" type="ORF">BN77_p10443</name>
</gene>